<evidence type="ECO:0000259" key="4">
    <source>
        <dbReference type="PROSITE" id="PS51846"/>
    </source>
</evidence>
<dbReference type="PANTHER" id="PTHR12064:SF94">
    <property type="entry name" value="UNEXTENDED PROTEIN"/>
    <property type="match status" value="1"/>
</dbReference>
<evidence type="ECO:0000256" key="1">
    <source>
        <dbReference type="ARBA" id="ARBA00008045"/>
    </source>
</evidence>
<feature type="transmembrane region" description="Helical" evidence="3">
    <location>
        <begin position="275"/>
        <end position="294"/>
    </location>
</feature>
<dbReference type="Pfam" id="PF01920">
    <property type="entry name" value="Prefoldin_2"/>
    <property type="match status" value="1"/>
</dbReference>
<dbReference type="EMBL" id="JAPCXB010000088">
    <property type="protein sequence ID" value="KAJ1609044.1"/>
    <property type="molecule type" value="Genomic_DNA"/>
</dbReference>
<evidence type="ECO:0000256" key="2">
    <source>
        <dbReference type="PROSITE-ProRule" id="PRU01193"/>
    </source>
</evidence>
<dbReference type="Gene3D" id="1.10.287.370">
    <property type="match status" value="1"/>
</dbReference>
<dbReference type="Pfam" id="PF01595">
    <property type="entry name" value="CNNM"/>
    <property type="match status" value="1"/>
</dbReference>
<dbReference type="PROSITE" id="PS51846">
    <property type="entry name" value="CNNM"/>
    <property type="match status" value="1"/>
</dbReference>
<dbReference type="CDD" id="cd23161">
    <property type="entry name" value="Prefoldin_6"/>
    <property type="match status" value="1"/>
</dbReference>
<evidence type="ECO:0000313" key="5">
    <source>
        <dbReference type="EMBL" id="KAJ1609044.1"/>
    </source>
</evidence>
<dbReference type="PANTHER" id="PTHR12064">
    <property type="entry name" value="METAL TRANSPORTER CNNM"/>
    <property type="match status" value="1"/>
</dbReference>
<evidence type="ECO:0000313" key="6">
    <source>
        <dbReference type="Proteomes" id="UP001071777"/>
    </source>
</evidence>
<feature type="transmembrane region" description="Helical" evidence="3">
    <location>
        <begin position="248"/>
        <end position="269"/>
    </location>
</feature>
<accession>A0ABQ8P5W2</accession>
<feature type="domain" description="CNNM transmembrane" evidence="4">
    <location>
        <begin position="185"/>
        <end position="365"/>
    </location>
</feature>
<proteinExistence type="inferred from homology"/>
<protein>
    <submittedName>
        <fullName evidence="5">Signal peptide-containing and transmembrane domain-containing protein</fullName>
    </submittedName>
</protein>
<dbReference type="InterPro" id="IPR002550">
    <property type="entry name" value="CNNM"/>
</dbReference>
<dbReference type="InterPro" id="IPR002777">
    <property type="entry name" value="PFD_beta-like"/>
</dbReference>
<dbReference type="Proteomes" id="UP001071777">
    <property type="component" value="Unassembled WGS sequence"/>
</dbReference>
<comment type="caution">
    <text evidence="5">The sequence shown here is derived from an EMBL/GenBank/DDBJ whole genome shotgun (WGS) entry which is preliminary data.</text>
</comment>
<name>A0ABQ8P5W2_9CRYT</name>
<dbReference type="InterPro" id="IPR009053">
    <property type="entry name" value="Prefoldin"/>
</dbReference>
<dbReference type="SUPFAM" id="SSF46579">
    <property type="entry name" value="Prefoldin"/>
    <property type="match status" value="1"/>
</dbReference>
<evidence type="ECO:0000256" key="3">
    <source>
        <dbReference type="SAM" id="Phobius"/>
    </source>
</evidence>
<reference evidence="5" key="1">
    <citation type="submission" date="2022-10" db="EMBL/GenBank/DDBJ databases">
        <title>Adaptive evolution leads to modifications in subtelomeric GC content in a zoonotic Cryptosporidium species.</title>
        <authorList>
            <person name="Li J."/>
            <person name="Feng Y."/>
            <person name="Xiao L."/>
        </authorList>
    </citation>
    <scope>NUCLEOTIDE SEQUENCE</scope>
    <source>
        <strain evidence="5">25894</strain>
    </source>
</reference>
<keyword evidence="2 3" id="KW-0812">Transmembrane</keyword>
<keyword evidence="2 3" id="KW-0472">Membrane</keyword>
<dbReference type="InterPro" id="IPR045095">
    <property type="entry name" value="ACDP"/>
</dbReference>
<comment type="similarity">
    <text evidence="1">Belongs to the prefoldin subunit beta family.</text>
</comment>
<feature type="transmembrane region" description="Helical" evidence="3">
    <location>
        <begin position="191"/>
        <end position="214"/>
    </location>
</feature>
<gene>
    <name evidence="5" type="ORF">OJ252_2330</name>
</gene>
<sequence length="644" mass="71862">MASNSNEQELLTKEFLEIQKKFEQINERRRILAAQESENQMVNKELDLLESDAVIYKLIGSVMVKQSLDDAKGTVSKRLEYIAGEIQSVNKTFESLQSKLVEKSNQVGIIGFVSGCFGRRDSSGAPSRQCISDPGEVGRFGTRCLSFCILSPQNLKRHLHITTAPPAILPAGWERRRTVTMKEVVDLPMPALIVIAVILSFGSALFSGLTLGMMTQDLLHLKISSSSKANRSSAYYAKKLLPLRSNGNFLLVTLLFGNVTVNTGLSILISELTSGWLAFAVSTILIMIFGEIIPQAICSRYGLYIGGFFSPLIKLIQIVLFPILKPISTILDKAVGKSNEKVYSREELCTLLEHHSIREIISSYELELLKRVIFSRRSVSEIMTPIDEFQVLKANSHLRQTQVEEFIRAGVTRLYIMDDSSPNSDFLVDHTQSYISYSRRNDVIFLDIPPDIENKSVLNQYPGSPITSETYDSESSVYEDYPSSKGGIILGYIDLVQLSEQSQASQSNSNSPSRVSTIINTKSFKRLTNVVISKDMMDILRNKDTMSILSSVSCLIDKVLCIQSTILVSTLFDVLFQYKLSQKDIILVYSPTGQGHKIRYDGVITLEALYDYILCSGKYAVCETKQDAHSNPAKPSNIDISDYL</sequence>
<keyword evidence="2 3" id="KW-1133">Transmembrane helix</keyword>
<keyword evidence="6" id="KW-1185">Reference proteome</keyword>
<feature type="transmembrane region" description="Helical" evidence="3">
    <location>
        <begin position="301"/>
        <end position="324"/>
    </location>
</feature>
<organism evidence="5 6">
    <name type="scientific">Cryptosporidium canis</name>
    <dbReference type="NCBI Taxonomy" id="195482"/>
    <lineage>
        <taxon>Eukaryota</taxon>
        <taxon>Sar</taxon>
        <taxon>Alveolata</taxon>
        <taxon>Apicomplexa</taxon>
        <taxon>Conoidasida</taxon>
        <taxon>Coccidia</taxon>
        <taxon>Eucoccidiorida</taxon>
        <taxon>Eimeriorina</taxon>
        <taxon>Cryptosporidiidae</taxon>
        <taxon>Cryptosporidium</taxon>
    </lineage>
</organism>